<sequence>MNQLDTQGKKTGLWQISSDEGYILEEGSYTEGRKNGLWKGYYPDGTLKHEITFVEGVANGPARFYFENGQVWEEGVWREAFWVGDYRLYHSNGQAAYEFTYNKVGKREGEQRYYYRDGNIMYKGKWDNGTVDGHVEVYDSTGTLQQIRNYQDGSFETTTDLRQNRPEDNSARPDKMITPFYGTGYHTARKLNGNIYQKGYYREGVLHNGEEYIYDHNDALRQIRVYENGRIIKIKSGSELKNLPE</sequence>
<dbReference type="STRING" id="1236989.JCM15548_12879"/>
<dbReference type="AlphaFoldDB" id="A0A0E9LYE4"/>
<dbReference type="EMBL" id="BAZW01000026">
    <property type="protein sequence ID" value="GAO30592.1"/>
    <property type="molecule type" value="Genomic_DNA"/>
</dbReference>
<evidence type="ECO:0000313" key="2">
    <source>
        <dbReference type="Proteomes" id="UP000032900"/>
    </source>
</evidence>
<proteinExistence type="predicted"/>
<name>A0A0E9LYE4_9BACT</name>
<gene>
    <name evidence="1" type="ORF">JCM15548_12879</name>
</gene>
<dbReference type="Pfam" id="PF07661">
    <property type="entry name" value="MORN_2"/>
    <property type="match status" value="4"/>
</dbReference>
<protein>
    <recommendedName>
        <fullName evidence="3">Phophatidylinositol-4-phosphate 5-kinase</fullName>
    </recommendedName>
</protein>
<dbReference type="InterPro" id="IPR011652">
    <property type="entry name" value="MORN_2"/>
</dbReference>
<dbReference type="Gene3D" id="3.90.930.1">
    <property type="match status" value="1"/>
</dbReference>
<dbReference type="Gene3D" id="2.20.110.10">
    <property type="entry name" value="Histone H3 K4-specific methyltransferase SET7/9 N-terminal domain"/>
    <property type="match status" value="1"/>
</dbReference>
<accession>A0A0E9LYE4</accession>
<keyword evidence="2" id="KW-1185">Reference proteome</keyword>
<reference evidence="1 2" key="1">
    <citation type="journal article" date="2015" name="Microbes Environ.">
        <title>Distribution and evolution of nitrogen fixation genes in the phylum bacteroidetes.</title>
        <authorList>
            <person name="Inoue J."/>
            <person name="Oshima K."/>
            <person name="Suda W."/>
            <person name="Sakamoto M."/>
            <person name="Iino T."/>
            <person name="Noda S."/>
            <person name="Hongoh Y."/>
            <person name="Hattori M."/>
            <person name="Ohkuma M."/>
        </authorList>
    </citation>
    <scope>NUCLEOTIDE SEQUENCE [LARGE SCALE GENOMIC DNA]</scope>
    <source>
        <strain evidence="1">JCM 15548</strain>
    </source>
</reference>
<dbReference type="Proteomes" id="UP000032900">
    <property type="component" value="Unassembled WGS sequence"/>
</dbReference>
<dbReference type="SUPFAM" id="SSF82185">
    <property type="entry name" value="Histone H3 K4-specific methyltransferase SET7/9 N-terminal domain"/>
    <property type="match status" value="2"/>
</dbReference>
<evidence type="ECO:0000313" key="1">
    <source>
        <dbReference type="EMBL" id="GAO30592.1"/>
    </source>
</evidence>
<comment type="caution">
    <text evidence="1">The sequence shown here is derived from an EMBL/GenBank/DDBJ whole genome shotgun (WGS) entry which is preliminary data.</text>
</comment>
<evidence type="ECO:0008006" key="3">
    <source>
        <dbReference type="Google" id="ProtNLM"/>
    </source>
</evidence>
<organism evidence="1 2">
    <name type="scientific">Geofilum rubicundum JCM 15548</name>
    <dbReference type="NCBI Taxonomy" id="1236989"/>
    <lineage>
        <taxon>Bacteria</taxon>
        <taxon>Pseudomonadati</taxon>
        <taxon>Bacteroidota</taxon>
        <taxon>Bacteroidia</taxon>
        <taxon>Marinilabiliales</taxon>
        <taxon>Marinilabiliaceae</taxon>
        <taxon>Geofilum</taxon>
    </lineage>
</organism>